<dbReference type="OrthoDB" id="6362223at2759"/>
<dbReference type="InterPro" id="IPR007527">
    <property type="entry name" value="Znf_SWIM"/>
</dbReference>
<dbReference type="PANTHER" id="PTHR35385:SF2">
    <property type="entry name" value="PROTEIN B, PUTATIVE-RELATED"/>
    <property type="match status" value="1"/>
</dbReference>
<name>A0A6P8ZYW0_THRPL</name>
<dbReference type="GO" id="GO:0008270">
    <property type="term" value="F:zinc ion binding"/>
    <property type="evidence" value="ECO:0007669"/>
    <property type="project" value="UniProtKB-KW"/>
</dbReference>
<dbReference type="KEGG" id="tpal:117651038"/>
<proteinExistence type="predicted"/>
<dbReference type="PANTHER" id="PTHR35385">
    <property type="entry name" value="PROTEIN B, PUTATIVE-RELATED-RELATED"/>
    <property type="match status" value="1"/>
</dbReference>
<evidence type="ECO:0000256" key="3">
    <source>
        <dbReference type="SAM" id="Phobius"/>
    </source>
</evidence>
<dbReference type="Proteomes" id="UP000515158">
    <property type="component" value="Unplaced"/>
</dbReference>
<evidence type="ECO:0000256" key="1">
    <source>
        <dbReference type="PROSITE-ProRule" id="PRU00325"/>
    </source>
</evidence>
<sequence length="494" mass="55951">MLMDIVTSDAFGGRGSQGPQIIMTDDSTSERNALKRMFPGIIALLCLFHVLQAMWRYIWDSKHKADSSDKLEIYILFRDVCYEQNEDDFKEKYESMLAFPKVKANSGLVKHFKDLYERAPEWALAYRVDLLTRGNNTNNYSEATVRLMKDLVFQRLKAYSEVQMFDFFTTRLEAFFERRLANVLNGRQENYWKSKHFIHPSKLAPLRCEKSPQEGFYLVKNVERKTEYVVDMKHEVCSCHVGRNGAPCKHQMAVVQSFNIMSTQLLPIDLESKLALHKIMTTVSAPPEWYAPLKGGPYVPNNAGTVAADISLDNQDTTLDGAGASEELDFAAGSTTESGTIFDQAKLSAALEKWEDINTYMINSLKSRPDVFVDAVDKFSVKFQRAKDSSENQLLSAFHTFNRQAAGHRSVVRKYIYSNSSSIQKRKQPSLGGRKCTHQGRPPKSAYTTEHGYPKSKAKKTAGNIAPTKRSAIPHSLALKVSEQSQPKKPRLKL</sequence>
<dbReference type="InParanoid" id="A0A6P8ZYW0"/>
<evidence type="ECO:0000313" key="5">
    <source>
        <dbReference type="Proteomes" id="UP000515158"/>
    </source>
</evidence>
<accession>A0A6P8ZYW0</accession>
<evidence type="ECO:0000259" key="4">
    <source>
        <dbReference type="PROSITE" id="PS50966"/>
    </source>
</evidence>
<evidence type="ECO:0000256" key="2">
    <source>
        <dbReference type="SAM" id="MobiDB-lite"/>
    </source>
</evidence>
<keyword evidence="3" id="KW-0812">Transmembrane</keyword>
<keyword evidence="5" id="KW-1185">Reference proteome</keyword>
<protein>
    <submittedName>
        <fullName evidence="6">Uncharacterized protein LOC117651038</fullName>
    </submittedName>
</protein>
<evidence type="ECO:0000313" key="6">
    <source>
        <dbReference type="RefSeq" id="XP_034250643.1"/>
    </source>
</evidence>
<keyword evidence="1" id="KW-0862">Zinc</keyword>
<feature type="domain" description="SWIM-type" evidence="4">
    <location>
        <begin position="228"/>
        <end position="259"/>
    </location>
</feature>
<gene>
    <name evidence="6" type="primary">LOC117651038</name>
</gene>
<dbReference type="GeneID" id="117651038"/>
<keyword evidence="1" id="KW-0479">Metal-binding</keyword>
<keyword evidence="1" id="KW-0863">Zinc-finger</keyword>
<keyword evidence="3" id="KW-1133">Transmembrane helix</keyword>
<feature type="region of interest" description="Disordered" evidence="2">
    <location>
        <begin position="423"/>
        <end position="494"/>
    </location>
</feature>
<dbReference type="AlphaFoldDB" id="A0A6P8ZYW0"/>
<reference evidence="6" key="1">
    <citation type="submission" date="2025-08" db="UniProtKB">
        <authorList>
            <consortium name="RefSeq"/>
        </authorList>
    </citation>
    <scope>IDENTIFICATION</scope>
    <source>
        <tissue evidence="6">Total insect</tissue>
    </source>
</reference>
<dbReference type="RefSeq" id="XP_034250643.1">
    <property type="nucleotide sequence ID" value="XM_034394752.1"/>
</dbReference>
<keyword evidence="3" id="KW-0472">Membrane</keyword>
<feature type="transmembrane region" description="Helical" evidence="3">
    <location>
        <begin position="37"/>
        <end position="59"/>
    </location>
</feature>
<dbReference type="PROSITE" id="PS50966">
    <property type="entry name" value="ZF_SWIM"/>
    <property type="match status" value="1"/>
</dbReference>
<organism evidence="6">
    <name type="scientific">Thrips palmi</name>
    <name type="common">Melon thrips</name>
    <dbReference type="NCBI Taxonomy" id="161013"/>
    <lineage>
        <taxon>Eukaryota</taxon>
        <taxon>Metazoa</taxon>
        <taxon>Ecdysozoa</taxon>
        <taxon>Arthropoda</taxon>
        <taxon>Hexapoda</taxon>
        <taxon>Insecta</taxon>
        <taxon>Pterygota</taxon>
        <taxon>Neoptera</taxon>
        <taxon>Paraneoptera</taxon>
        <taxon>Thysanoptera</taxon>
        <taxon>Terebrantia</taxon>
        <taxon>Thripoidea</taxon>
        <taxon>Thripidae</taxon>
        <taxon>Thrips</taxon>
    </lineage>
</organism>